<feature type="domain" description="N-acetyltransferase" evidence="4">
    <location>
        <begin position="8"/>
        <end position="190"/>
    </location>
</feature>
<proteinExistence type="inferred from homology"/>
<reference evidence="5 6" key="1">
    <citation type="submission" date="2017-03" db="EMBL/GenBank/DDBJ databases">
        <title>Genomes of endolithic fungi from Antarctica.</title>
        <authorList>
            <person name="Coleine C."/>
            <person name="Masonjones S."/>
            <person name="Stajich J.E."/>
        </authorList>
    </citation>
    <scope>NUCLEOTIDE SEQUENCE [LARGE SCALE GENOMIC DNA]</scope>
    <source>
        <strain evidence="5 6">CCFEE 5184</strain>
    </source>
</reference>
<dbReference type="PROSITE" id="PS51186">
    <property type="entry name" value="GNAT"/>
    <property type="match status" value="1"/>
</dbReference>
<dbReference type="Proteomes" id="UP000309340">
    <property type="component" value="Unassembled WGS sequence"/>
</dbReference>
<dbReference type="STRING" id="329884.A0A4U0XXZ9"/>
<dbReference type="InterPro" id="IPR000182">
    <property type="entry name" value="GNAT_dom"/>
</dbReference>
<keyword evidence="2" id="KW-0808">Transferase</keyword>
<comment type="caution">
    <text evidence="5">The sequence shown here is derived from an EMBL/GenBank/DDBJ whole genome shotgun (WGS) entry which is preliminary data.</text>
</comment>
<dbReference type="Pfam" id="PF00583">
    <property type="entry name" value="Acetyltransf_1"/>
    <property type="match status" value="1"/>
</dbReference>
<dbReference type="InterPro" id="IPR016181">
    <property type="entry name" value="Acyl_CoA_acyltransferase"/>
</dbReference>
<evidence type="ECO:0000313" key="5">
    <source>
        <dbReference type="EMBL" id="TKA82690.1"/>
    </source>
</evidence>
<dbReference type="EMBL" id="NAJQ01000028">
    <property type="protein sequence ID" value="TKA82690.1"/>
    <property type="molecule type" value="Genomic_DNA"/>
</dbReference>
<evidence type="ECO:0000313" key="6">
    <source>
        <dbReference type="Proteomes" id="UP000309340"/>
    </source>
</evidence>
<dbReference type="InterPro" id="IPR051016">
    <property type="entry name" value="Diverse_Substrate_AcTransf"/>
</dbReference>
<dbReference type="CDD" id="cd04301">
    <property type="entry name" value="NAT_SF"/>
    <property type="match status" value="1"/>
</dbReference>
<dbReference type="FunFam" id="3.40.630.30:FF:000064">
    <property type="entry name" value="GNAT family acetyltransferase"/>
    <property type="match status" value="1"/>
</dbReference>
<dbReference type="Gene3D" id="3.40.630.30">
    <property type="match status" value="1"/>
</dbReference>
<keyword evidence="3" id="KW-0012">Acyltransferase</keyword>
<protein>
    <recommendedName>
        <fullName evidence="4">N-acetyltransferase domain-containing protein</fullName>
    </recommendedName>
</protein>
<evidence type="ECO:0000259" key="4">
    <source>
        <dbReference type="PROSITE" id="PS51186"/>
    </source>
</evidence>
<comment type="similarity">
    <text evidence="1">Belongs to the acetyltransferase family.</text>
</comment>
<dbReference type="PANTHER" id="PTHR10545:SF29">
    <property type="entry name" value="GH14572P-RELATED"/>
    <property type="match status" value="1"/>
</dbReference>
<name>A0A4U0XXZ9_9PEZI</name>
<dbReference type="OrthoDB" id="7305308at2759"/>
<dbReference type="AlphaFoldDB" id="A0A4U0XXZ9"/>
<evidence type="ECO:0000256" key="3">
    <source>
        <dbReference type="ARBA" id="ARBA00023315"/>
    </source>
</evidence>
<organism evidence="5 6">
    <name type="scientific">Friedmanniomyces simplex</name>
    <dbReference type="NCBI Taxonomy" id="329884"/>
    <lineage>
        <taxon>Eukaryota</taxon>
        <taxon>Fungi</taxon>
        <taxon>Dikarya</taxon>
        <taxon>Ascomycota</taxon>
        <taxon>Pezizomycotina</taxon>
        <taxon>Dothideomycetes</taxon>
        <taxon>Dothideomycetidae</taxon>
        <taxon>Mycosphaerellales</taxon>
        <taxon>Teratosphaeriaceae</taxon>
        <taxon>Friedmanniomyces</taxon>
    </lineage>
</organism>
<evidence type="ECO:0000256" key="2">
    <source>
        <dbReference type="ARBA" id="ARBA00022679"/>
    </source>
</evidence>
<dbReference type="SUPFAM" id="SSF55729">
    <property type="entry name" value="Acyl-CoA N-acyltransferases (Nat)"/>
    <property type="match status" value="1"/>
</dbReference>
<evidence type="ECO:0000256" key="1">
    <source>
        <dbReference type="ARBA" id="ARBA00008694"/>
    </source>
</evidence>
<keyword evidence="6" id="KW-1185">Reference proteome</keyword>
<dbReference type="PANTHER" id="PTHR10545">
    <property type="entry name" value="DIAMINE N-ACETYLTRANSFERASE"/>
    <property type="match status" value="1"/>
</dbReference>
<accession>A0A4U0XXZ9</accession>
<dbReference type="GO" id="GO:0008080">
    <property type="term" value="F:N-acetyltransferase activity"/>
    <property type="evidence" value="ECO:0007669"/>
    <property type="project" value="TreeGrafter"/>
</dbReference>
<sequence>MADPAKQVSIAYASTDDIPHILAMIKELAAYEHASDSVEATETSLLHTLTFSPSSSSGHTHHTNPGYAKTLILRLPRTPEHPGDEPEAVVGMAMFFNNYSTWRSKPGVYLEDLYVREQYRGRGYGRVLIRVLAQEVLRIGGGRLEWSCLTWNESSLKFYEGLGARQMEGWVGLRLEGGALGDVAAGRREGVGREEGGRAG</sequence>
<gene>
    <name evidence="5" type="ORF">B0A55_01491</name>
</gene>